<comment type="similarity">
    <text evidence="6">Belongs to the glycosyl hydrolase 74 family.</text>
</comment>
<name>A0A840YS88_9SPHN</name>
<dbReference type="EMBL" id="JACIJF010000019">
    <property type="protein sequence ID" value="MBB5712549.1"/>
    <property type="molecule type" value="Genomic_DNA"/>
</dbReference>
<keyword evidence="3" id="KW-0119">Carbohydrate metabolism</keyword>
<evidence type="ECO:0000256" key="6">
    <source>
        <dbReference type="ARBA" id="ARBA00037986"/>
    </source>
</evidence>
<dbReference type="InterPro" id="IPR015943">
    <property type="entry name" value="WD40/YVTN_repeat-like_dom_sf"/>
</dbReference>
<evidence type="ECO:0000256" key="5">
    <source>
        <dbReference type="ARBA" id="ARBA00023326"/>
    </source>
</evidence>
<dbReference type="PANTHER" id="PTHR43739:SF2">
    <property type="entry name" value="OLIGOXYLOGLUCAN-REDUCING END-SPECIFIC XYLOGLUCANASE-RELATED"/>
    <property type="match status" value="1"/>
</dbReference>
<protein>
    <submittedName>
        <fullName evidence="7">Photosystem II stability/assembly factor-like uncharacterized protein</fullName>
    </submittedName>
</protein>
<dbReference type="GO" id="GO:0016798">
    <property type="term" value="F:hydrolase activity, acting on glycosyl bonds"/>
    <property type="evidence" value="ECO:0007669"/>
    <property type="project" value="UniProtKB-KW"/>
</dbReference>
<dbReference type="InterPro" id="IPR052025">
    <property type="entry name" value="Xyloglucanase_GH74"/>
</dbReference>
<dbReference type="Proteomes" id="UP000527143">
    <property type="component" value="Unassembled WGS sequence"/>
</dbReference>
<evidence type="ECO:0000313" key="8">
    <source>
        <dbReference type="Proteomes" id="UP000527143"/>
    </source>
</evidence>
<evidence type="ECO:0000256" key="1">
    <source>
        <dbReference type="ARBA" id="ARBA00022729"/>
    </source>
</evidence>
<gene>
    <name evidence="7" type="ORF">FHT02_003809</name>
</gene>
<evidence type="ECO:0000313" key="7">
    <source>
        <dbReference type="EMBL" id="MBB5712549.1"/>
    </source>
</evidence>
<accession>A0A840YS88</accession>
<comment type="caution">
    <text evidence="7">The sequence shown here is derived from an EMBL/GenBank/DDBJ whole genome shotgun (WGS) entry which is preliminary data.</text>
</comment>
<organism evidence="7 8">
    <name type="scientific">Sphingomonas xinjiangensis</name>
    <dbReference type="NCBI Taxonomy" id="643568"/>
    <lineage>
        <taxon>Bacteria</taxon>
        <taxon>Pseudomonadati</taxon>
        <taxon>Pseudomonadota</taxon>
        <taxon>Alphaproteobacteria</taxon>
        <taxon>Sphingomonadales</taxon>
        <taxon>Sphingomonadaceae</taxon>
        <taxon>Sphingomonas</taxon>
    </lineage>
</organism>
<dbReference type="Gene3D" id="2.130.10.10">
    <property type="entry name" value="YVTN repeat-like/Quinoprotein amine dehydrogenase"/>
    <property type="match status" value="2"/>
</dbReference>
<evidence type="ECO:0000256" key="2">
    <source>
        <dbReference type="ARBA" id="ARBA00022801"/>
    </source>
</evidence>
<proteinExistence type="inferred from homology"/>
<keyword evidence="2" id="KW-0378">Hydrolase</keyword>
<dbReference type="SUPFAM" id="SSF110296">
    <property type="entry name" value="Oligoxyloglucan reducing end-specific cellobiohydrolase"/>
    <property type="match status" value="2"/>
</dbReference>
<sequence length="745" mass="79902">MPISSPGIAPPNLSGPDMRPLRVLAATLALSALGAAPASGPVPYRWQNVVVGAGGFAPGIVFSPAAPGIAYLRTDMGGAYRWEDSAGRWVPLMDGFGESSFYGVESIAADPLKPNRVYAAVGMHARGASAILRSDDRGTNWATFPVPFKMGGNEDGRGLGERLAIDPHRSDTLFFGSRHDGLWRSDDAGAHWARVAAFPYAGARLPAPRTTHGGVGFVLFDPRPGSTRLFASVADKGVQGLYQSADSGRIWTRVAGGPAELLPIKAALDGAGTLYVTYADAIGPNGVLRGAVWALDAEGFRDVTPQKGPDAPEGGYIGVTADPHRSGMVYVSTFNRWQPGDTIWRSLDGGAHWRDLGPASRRDTRISPFLKWGRAEAEFGHWIAGLALDPFAPTRLAYTTGATVYVTRDAPRARLNWSPWVKGIEQTAIITLTSPTGGAHLVTGFGDLGGFVHNDLAKSPPGMHLNPRNTNTNTLDYAGATPRVLVRSGNVHAEQHLEGGLGWSQDGGQHWRPLRTPHWRGDGSSLEENGRAPISVSADGTRFYVAAERPLLSRDQGAHWIEISGLPANARVTADKLDPRRAWAIDYSANRLMRSIDGGLHFKAAPAHGVCDNLGASRPRNRESQAALLASPFAAGDLFLRCAGALYRSRDGGDRFARISADLDIALFGLGRGRVQGQPAIYAVAARDGVTAIWRNIDGARWQRINDDAHRWGNRLRVISGDPRLYGRVYIGTDGRGVIYGDERP</sequence>
<evidence type="ECO:0000256" key="3">
    <source>
        <dbReference type="ARBA" id="ARBA00023277"/>
    </source>
</evidence>
<dbReference type="AlphaFoldDB" id="A0A840YS88"/>
<keyword evidence="5" id="KW-0624">Polysaccharide degradation</keyword>
<dbReference type="GO" id="GO:0000272">
    <property type="term" value="P:polysaccharide catabolic process"/>
    <property type="evidence" value="ECO:0007669"/>
    <property type="project" value="UniProtKB-KW"/>
</dbReference>
<keyword evidence="1" id="KW-0732">Signal</keyword>
<dbReference type="PANTHER" id="PTHR43739">
    <property type="entry name" value="XYLOGLUCANASE (EUROFUNG)"/>
    <property type="match status" value="1"/>
</dbReference>
<dbReference type="RefSeq" id="WP_246352530.1">
    <property type="nucleotide sequence ID" value="NZ_JACIJF010000019.1"/>
</dbReference>
<dbReference type="GO" id="GO:0010411">
    <property type="term" value="P:xyloglucan metabolic process"/>
    <property type="evidence" value="ECO:0007669"/>
    <property type="project" value="TreeGrafter"/>
</dbReference>
<reference evidence="7 8" key="1">
    <citation type="submission" date="2020-08" db="EMBL/GenBank/DDBJ databases">
        <title>Genomic Encyclopedia of Type Strains, Phase IV (KMG-IV): sequencing the most valuable type-strain genomes for metagenomic binning, comparative biology and taxonomic classification.</title>
        <authorList>
            <person name="Goeker M."/>
        </authorList>
    </citation>
    <scope>NUCLEOTIDE SEQUENCE [LARGE SCALE GENOMIC DNA]</scope>
    <source>
        <strain evidence="7 8">DSM 26736</strain>
    </source>
</reference>
<keyword evidence="4" id="KW-0326">Glycosidase</keyword>
<keyword evidence="8" id="KW-1185">Reference proteome</keyword>
<evidence type="ECO:0000256" key="4">
    <source>
        <dbReference type="ARBA" id="ARBA00023295"/>
    </source>
</evidence>